<evidence type="ECO:0008006" key="3">
    <source>
        <dbReference type="Google" id="ProtNLM"/>
    </source>
</evidence>
<proteinExistence type="predicted"/>
<keyword evidence="2" id="KW-1185">Reference proteome</keyword>
<comment type="caution">
    <text evidence="1">The sequence shown here is derived from an EMBL/GenBank/DDBJ whole genome shotgun (WGS) entry which is preliminary data.</text>
</comment>
<evidence type="ECO:0000313" key="2">
    <source>
        <dbReference type="Proteomes" id="UP000261174"/>
    </source>
</evidence>
<gene>
    <name evidence="1" type="ORF">DXN04_16645</name>
</gene>
<reference evidence="1 2" key="1">
    <citation type="submission" date="2018-08" db="EMBL/GenBank/DDBJ databases">
        <title>Chitinophaga sp. K20C18050901, a novel bacterium isolated from forest soil.</title>
        <authorList>
            <person name="Wang C."/>
        </authorList>
    </citation>
    <scope>NUCLEOTIDE SEQUENCE [LARGE SCALE GENOMIC DNA]</scope>
    <source>
        <strain evidence="1 2">K20C18050901</strain>
    </source>
</reference>
<name>A0A3E1P0R1_9BACT</name>
<organism evidence="1 2">
    <name type="scientific">Chitinophaga silvisoli</name>
    <dbReference type="NCBI Taxonomy" id="2291814"/>
    <lineage>
        <taxon>Bacteria</taxon>
        <taxon>Pseudomonadati</taxon>
        <taxon>Bacteroidota</taxon>
        <taxon>Chitinophagia</taxon>
        <taxon>Chitinophagales</taxon>
        <taxon>Chitinophagaceae</taxon>
        <taxon>Chitinophaga</taxon>
    </lineage>
</organism>
<accession>A0A3E1P0R1</accession>
<dbReference type="RefSeq" id="WP_116854511.1">
    <property type="nucleotide sequence ID" value="NZ_QTJV01000006.1"/>
</dbReference>
<protein>
    <recommendedName>
        <fullName evidence="3">SEC-C domain-containing protein</fullName>
    </recommendedName>
</protein>
<dbReference type="Proteomes" id="UP000261174">
    <property type="component" value="Unassembled WGS sequence"/>
</dbReference>
<dbReference type="EMBL" id="QTJV01000006">
    <property type="protein sequence ID" value="RFM33588.1"/>
    <property type="molecule type" value="Genomic_DNA"/>
</dbReference>
<evidence type="ECO:0000313" key="1">
    <source>
        <dbReference type="EMBL" id="RFM33588.1"/>
    </source>
</evidence>
<dbReference type="OrthoDB" id="1551443at2"/>
<dbReference type="AlphaFoldDB" id="A0A3E1P0R1"/>
<sequence>MTSPIEITAAVQLLIDRVGSEYEYEIIPVQAGIATNGGRMVPGWAVWLSEFICEAEPTEAWENENGDLIAVHTPHVPVDQLMFIPDDNINPDGKHIRVSVSNNPLVDHLIALADLKDFLVPYGTVLEDGKVNFNTYTGNVYNHYDALFNNLLLFLSEGKKIGAKCYCGSMKPYSQCHGKNLPAAIEEDKKAVKKFNDALKEDEVVQE</sequence>